<keyword evidence="5" id="KW-1185">Reference proteome</keyword>
<accession>A0A395S770</accession>
<dbReference type="Gene3D" id="3.40.50.720">
    <property type="entry name" value="NAD(P)-binding Rossmann-like Domain"/>
    <property type="match status" value="1"/>
</dbReference>
<comment type="caution">
    <text evidence="4">The sequence shown here is derived from an EMBL/GenBank/DDBJ whole genome shotgun (WGS) entry which is preliminary data.</text>
</comment>
<evidence type="ECO:0000313" key="4">
    <source>
        <dbReference type="EMBL" id="RGP68208.1"/>
    </source>
</evidence>
<dbReference type="Pfam" id="PF00106">
    <property type="entry name" value="adh_short"/>
    <property type="match status" value="1"/>
</dbReference>
<evidence type="ECO:0000256" key="2">
    <source>
        <dbReference type="ARBA" id="ARBA00022857"/>
    </source>
</evidence>
<evidence type="ECO:0000313" key="5">
    <source>
        <dbReference type="Proteomes" id="UP000266152"/>
    </source>
</evidence>
<gene>
    <name evidence="4" type="ORF">FSPOR_5461</name>
</gene>
<organism evidence="4 5">
    <name type="scientific">Fusarium sporotrichioides</name>
    <dbReference type="NCBI Taxonomy" id="5514"/>
    <lineage>
        <taxon>Eukaryota</taxon>
        <taxon>Fungi</taxon>
        <taxon>Dikarya</taxon>
        <taxon>Ascomycota</taxon>
        <taxon>Pezizomycotina</taxon>
        <taxon>Sordariomycetes</taxon>
        <taxon>Hypocreomycetidae</taxon>
        <taxon>Hypocreales</taxon>
        <taxon>Nectriaceae</taxon>
        <taxon>Fusarium</taxon>
    </lineage>
</organism>
<name>A0A395S770_FUSSP</name>
<dbReference type="PRINTS" id="PR00081">
    <property type="entry name" value="GDHRDH"/>
</dbReference>
<dbReference type="STRING" id="5514.A0A395S770"/>
<dbReference type="InterPro" id="IPR036291">
    <property type="entry name" value="NAD(P)-bd_dom_sf"/>
</dbReference>
<dbReference type="InterPro" id="IPR002347">
    <property type="entry name" value="SDR_fam"/>
</dbReference>
<dbReference type="SUPFAM" id="SSF51735">
    <property type="entry name" value="NAD(P)-binding Rossmann-fold domains"/>
    <property type="match status" value="1"/>
</dbReference>
<reference evidence="4 5" key="1">
    <citation type="journal article" date="2018" name="PLoS Pathog.">
        <title>Evolution of structural diversity of trichothecenes, a family of toxins produced by plant pathogenic and entomopathogenic fungi.</title>
        <authorList>
            <person name="Proctor R.H."/>
            <person name="McCormick S.P."/>
            <person name="Kim H.S."/>
            <person name="Cardoza R.E."/>
            <person name="Stanley A.M."/>
            <person name="Lindo L."/>
            <person name="Kelly A."/>
            <person name="Brown D.W."/>
            <person name="Lee T."/>
            <person name="Vaughan M.M."/>
            <person name="Alexander N.J."/>
            <person name="Busman M."/>
            <person name="Gutierrez S."/>
        </authorList>
    </citation>
    <scope>NUCLEOTIDE SEQUENCE [LARGE SCALE GENOMIC DNA]</scope>
    <source>
        <strain evidence="4 5">NRRL 3299</strain>
    </source>
</reference>
<comment type="similarity">
    <text evidence="1">Belongs to the short-chain dehydrogenases/reductases (SDR) family.</text>
</comment>
<dbReference type="PANTHER" id="PTHR24320">
    <property type="entry name" value="RETINOL DEHYDROGENASE"/>
    <property type="match status" value="1"/>
</dbReference>
<dbReference type="PANTHER" id="PTHR24320:SF252">
    <property type="entry name" value="DEHYDROGENASE_REDUCTASE FAMILY PROTEIN, PUTATIVE (AFU_ORTHOLOGUE AFUA_3G08550)-RELATED"/>
    <property type="match status" value="1"/>
</dbReference>
<evidence type="ECO:0000256" key="1">
    <source>
        <dbReference type="ARBA" id="ARBA00006484"/>
    </source>
</evidence>
<dbReference type="Proteomes" id="UP000266152">
    <property type="component" value="Unassembled WGS sequence"/>
</dbReference>
<evidence type="ECO:0000256" key="3">
    <source>
        <dbReference type="ARBA" id="ARBA00023002"/>
    </source>
</evidence>
<dbReference type="AlphaFoldDB" id="A0A395S770"/>
<proteinExistence type="inferred from homology"/>
<sequence>MTVCSQPKRKGAGLLRRLASPFLPSTEYPSKYLDLTGKTALVTGTTSGLGLEACRQLLSHGVSQLIMSARTEIKGETVAEELRFQYPHADIQVWILEMESYDSVIAFTERAAVDLDRLDMVILNAGTFDPDASVSNYTGHEKMFQVNYLSTALLARLFVPVLKVVPPEREPSRLTVVTDGHYNPSRSVGATYALVGRTLEKGAATYVDAVAVKGRESHGETISNCRSQYRIMDCCKPVEWQDFEESFWEMTEREFRSLFTGSQTLGAKIYNAIMTEQWLRRSQA</sequence>
<keyword evidence="3" id="KW-0560">Oxidoreductase</keyword>
<keyword evidence="2" id="KW-0521">NADP</keyword>
<dbReference type="GO" id="GO:0016491">
    <property type="term" value="F:oxidoreductase activity"/>
    <property type="evidence" value="ECO:0007669"/>
    <property type="project" value="UniProtKB-KW"/>
</dbReference>
<dbReference type="EMBL" id="PXOF01000074">
    <property type="protein sequence ID" value="RGP68208.1"/>
    <property type="molecule type" value="Genomic_DNA"/>
</dbReference>
<protein>
    <submittedName>
        <fullName evidence="4">Short-chain dehydrogenase reductase family</fullName>
    </submittedName>
</protein>